<dbReference type="Proteomes" id="UP000095094">
    <property type="component" value="Unassembled WGS sequence"/>
</dbReference>
<gene>
    <name evidence="1" type="ORF">BCR25_08060</name>
</gene>
<accession>A0A1E5GIP0</accession>
<sequence>MNKLYNTVELNSMRKLKKDFEEVGQGDDFTVGTIQRRLRAGKEKASAIYAQLVEEDKKILGEFRLFNRQGMDKIEKSGDMDDATEIIFIGMLIEYLAHKHKLSPEVTVGILLDGINKWPASFEDDEPSEGVTSE</sequence>
<evidence type="ECO:0000313" key="2">
    <source>
        <dbReference type="Proteomes" id="UP000095094"/>
    </source>
</evidence>
<comment type="caution">
    <text evidence="1">The sequence shown here is derived from an EMBL/GenBank/DDBJ whole genome shotgun (WGS) entry which is preliminary data.</text>
</comment>
<protein>
    <submittedName>
        <fullName evidence="1">Uncharacterized protein</fullName>
    </submittedName>
</protein>
<dbReference type="RefSeq" id="WP_069664182.1">
    <property type="nucleotide sequence ID" value="NZ_JBHUJJ010000001.1"/>
</dbReference>
<dbReference type="AlphaFoldDB" id="A0A1E5GIP0"/>
<dbReference type="EMBL" id="MIJY01000034">
    <property type="protein sequence ID" value="OEG12481.1"/>
    <property type="molecule type" value="Genomic_DNA"/>
</dbReference>
<keyword evidence="2" id="KW-1185">Reference proteome</keyword>
<evidence type="ECO:0000313" key="1">
    <source>
        <dbReference type="EMBL" id="OEG12481.1"/>
    </source>
</evidence>
<proteinExistence type="predicted"/>
<reference evidence="2" key="1">
    <citation type="submission" date="2016-09" db="EMBL/GenBank/DDBJ databases">
        <authorList>
            <person name="Gulvik C.A."/>
        </authorList>
    </citation>
    <scope>NUCLEOTIDE SEQUENCE [LARGE SCALE GENOMIC DNA]</scope>
    <source>
        <strain evidence="2">LMG 8895</strain>
    </source>
</reference>
<organism evidence="1 2">
    <name type="scientific">Enterococcus termitis</name>
    <dbReference type="NCBI Taxonomy" id="332950"/>
    <lineage>
        <taxon>Bacteria</taxon>
        <taxon>Bacillati</taxon>
        <taxon>Bacillota</taxon>
        <taxon>Bacilli</taxon>
        <taxon>Lactobacillales</taxon>
        <taxon>Enterococcaceae</taxon>
        <taxon>Enterococcus</taxon>
    </lineage>
</organism>
<name>A0A1E5GIP0_9ENTE</name>
<dbReference type="OrthoDB" id="9952957at2"/>